<comment type="similarity">
    <text evidence="2">Belongs to the CPA3 antiporters (TC 2.A.63) subunit D family.</text>
</comment>
<evidence type="ECO:0000259" key="9">
    <source>
        <dbReference type="Pfam" id="PF00361"/>
    </source>
</evidence>
<dbReference type="Proteomes" id="UP000262073">
    <property type="component" value="Chromosome"/>
</dbReference>
<dbReference type="InterPro" id="IPR001750">
    <property type="entry name" value="ND/Mrp_TM"/>
</dbReference>
<name>A0A346NNJ0_9ALTE</name>
<dbReference type="PRINTS" id="PR01434">
    <property type="entry name" value="NADHDHGNASE5"/>
</dbReference>
<feature type="domain" description="NADH:quinone oxidoreductase/Mrp antiporter transmembrane" evidence="9">
    <location>
        <begin position="131"/>
        <end position="417"/>
    </location>
</feature>
<dbReference type="GO" id="GO:0005886">
    <property type="term" value="C:plasma membrane"/>
    <property type="evidence" value="ECO:0007669"/>
    <property type="project" value="UniProtKB-SubCell"/>
</dbReference>
<protein>
    <submittedName>
        <fullName evidence="10">Monovalent cation/H+ antiporter subunit D family protein</fullName>
    </submittedName>
</protein>
<feature type="transmembrane region" description="Helical" evidence="8">
    <location>
        <begin position="412"/>
        <end position="432"/>
    </location>
</feature>
<evidence type="ECO:0000256" key="2">
    <source>
        <dbReference type="ARBA" id="ARBA00005346"/>
    </source>
</evidence>
<dbReference type="InterPro" id="IPR050586">
    <property type="entry name" value="CPA3_Na-H_Antiporter_D"/>
</dbReference>
<organism evidence="10 11">
    <name type="scientific">Salinimonas sediminis</name>
    <dbReference type="NCBI Taxonomy" id="2303538"/>
    <lineage>
        <taxon>Bacteria</taxon>
        <taxon>Pseudomonadati</taxon>
        <taxon>Pseudomonadota</taxon>
        <taxon>Gammaproteobacteria</taxon>
        <taxon>Alteromonadales</taxon>
        <taxon>Alteromonadaceae</taxon>
        <taxon>Alteromonas/Salinimonas group</taxon>
        <taxon>Salinimonas</taxon>
    </lineage>
</organism>
<evidence type="ECO:0000256" key="4">
    <source>
        <dbReference type="ARBA" id="ARBA00022692"/>
    </source>
</evidence>
<evidence type="ECO:0000256" key="8">
    <source>
        <dbReference type="SAM" id="Phobius"/>
    </source>
</evidence>
<dbReference type="EMBL" id="CP031769">
    <property type="protein sequence ID" value="AXR07097.1"/>
    <property type="molecule type" value="Genomic_DNA"/>
</dbReference>
<dbReference type="OrthoDB" id="9768329at2"/>
<feature type="transmembrane region" description="Helical" evidence="8">
    <location>
        <begin position="241"/>
        <end position="264"/>
    </location>
</feature>
<feature type="transmembrane region" description="Helical" evidence="8">
    <location>
        <begin position="305"/>
        <end position="324"/>
    </location>
</feature>
<dbReference type="KEGG" id="salm:D0Y50_12500"/>
<dbReference type="AlphaFoldDB" id="A0A346NNJ0"/>
<sequence>MMELLTVLLVVIPLICAPITAMIADRRVAWALTLMMCLALAVISAMVLNDVTTGKVIHYELGGWKPPWGIEYVIDSLNALIAVIVAFIALITVIYGRKSAEQEIHDSQIHLFYAAFQLVILGLMGMALTGDIFNLFVFLEISSLASYALIAMGHKRQALVASFNYLIAGTLGATFFLLGIGFLYAASGTLNMADLAARFDDFASMKLVITALLFILIGLALKAAAFPLHSWLPEAYTQAPTMVTVLLASTSTKVAVYVLIRMLYQVFPQAYWEEMLLPGFLMLSGCLGMLYGSYKALCQVSIKRLLAYSSVAQLGYMIVGIGLNNEAGLTAAIVHMFNHAVTKAALFMAAGMVLMRLHTTSLDKLRGAGKTMPWTTGAFALAGLSLIGVPGTAGFISKWYLVQGALAQGNYLVAGSILGASILAIMYVWKIIETLYFDGSDKLHVHKVGSGKQIVADLPVATACCYLMVFACFYFGLYTSIPLEAAQTAVQAMMGNGGAQ</sequence>
<feature type="transmembrane region" description="Helical" evidence="8">
    <location>
        <begin position="336"/>
        <end position="357"/>
    </location>
</feature>
<feature type="transmembrane region" description="Helical" evidence="8">
    <location>
        <begin position="276"/>
        <end position="293"/>
    </location>
</feature>
<evidence type="ECO:0000256" key="3">
    <source>
        <dbReference type="ARBA" id="ARBA00022475"/>
    </source>
</evidence>
<evidence type="ECO:0000313" key="10">
    <source>
        <dbReference type="EMBL" id="AXR07097.1"/>
    </source>
</evidence>
<keyword evidence="5 8" id="KW-1133">Transmembrane helix</keyword>
<reference evidence="10 11" key="1">
    <citation type="submission" date="2018-08" db="EMBL/GenBank/DDBJ databases">
        <title>Salinimonas sediminis sp. nov., a piezophilic bacterium isolated from a deep-sea sediment sample from the New Britain Trench.</title>
        <authorList>
            <person name="Cao J."/>
        </authorList>
    </citation>
    <scope>NUCLEOTIDE SEQUENCE [LARGE SCALE GENOMIC DNA]</scope>
    <source>
        <strain evidence="10 11">N102</strain>
    </source>
</reference>
<evidence type="ECO:0000256" key="5">
    <source>
        <dbReference type="ARBA" id="ARBA00022989"/>
    </source>
</evidence>
<gene>
    <name evidence="10" type="ORF">D0Y50_12500</name>
</gene>
<feature type="transmembrane region" description="Helical" evidence="8">
    <location>
        <begin position="378"/>
        <end position="400"/>
    </location>
</feature>
<feature type="transmembrane region" description="Helical" evidence="8">
    <location>
        <begin position="453"/>
        <end position="477"/>
    </location>
</feature>
<evidence type="ECO:0000256" key="7">
    <source>
        <dbReference type="RuleBase" id="RU000320"/>
    </source>
</evidence>
<feature type="transmembrane region" description="Helical" evidence="8">
    <location>
        <begin position="163"/>
        <end position="187"/>
    </location>
</feature>
<keyword evidence="4 7" id="KW-0812">Transmembrane</keyword>
<proteinExistence type="inferred from homology"/>
<feature type="transmembrane region" description="Helical" evidence="8">
    <location>
        <begin position="132"/>
        <end position="151"/>
    </location>
</feature>
<evidence type="ECO:0000256" key="1">
    <source>
        <dbReference type="ARBA" id="ARBA00004651"/>
    </source>
</evidence>
<comment type="subcellular location">
    <subcellularLocation>
        <location evidence="1">Cell membrane</location>
        <topology evidence="1">Multi-pass membrane protein</topology>
    </subcellularLocation>
    <subcellularLocation>
        <location evidence="7">Membrane</location>
        <topology evidence="7">Multi-pass membrane protein</topology>
    </subcellularLocation>
</comment>
<keyword evidence="6 8" id="KW-0472">Membrane</keyword>
<feature type="transmembrane region" description="Helical" evidence="8">
    <location>
        <begin position="207"/>
        <end position="229"/>
    </location>
</feature>
<dbReference type="Pfam" id="PF00361">
    <property type="entry name" value="Proton_antipo_M"/>
    <property type="match status" value="1"/>
</dbReference>
<dbReference type="PANTHER" id="PTHR42703">
    <property type="entry name" value="NADH DEHYDROGENASE"/>
    <property type="match status" value="1"/>
</dbReference>
<evidence type="ECO:0000256" key="6">
    <source>
        <dbReference type="ARBA" id="ARBA00023136"/>
    </source>
</evidence>
<feature type="transmembrane region" description="Helical" evidence="8">
    <location>
        <begin position="108"/>
        <end position="126"/>
    </location>
</feature>
<feature type="transmembrane region" description="Helical" evidence="8">
    <location>
        <begin position="72"/>
        <end position="96"/>
    </location>
</feature>
<evidence type="ECO:0000313" key="11">
    <source>
        <dbReference type="Proteomes" id="UP000262073"/>
    </source>
</evidence>
<keyword evidence="11" id="KW-1185">Reference proteome</keyword>
<feature type="transmembrane region" description="Helical" evidence="8">
    <location>
        <begin position="6"/>
        <end position="24"/>
    </location>
</feature>
<accession>A0A346NNJ0</accession>
<feature type="transmembrane region" description="Helical" evidence="8">
    <location>
        <begin position="31"/>
        <end position="52"/>
    </location>
</feature>
<keyword evidence="3" id="KW-1003">Cell membrane</keyword>
<dbReference type="PANTHER" id="PTHR42703:SF1">
    <property type="entry name" value="NA(+)_H(+) ANTIPORTER SUBUNIT D1"/>
    <property type="match status" value="1"/>
</dbReference>